<dbReference type="Proteomes" id="UP000598467">
    <property type="component" value="Unassembled WGS sequence"/>
</dbReference>
<protein>
    <submittedName>
        <fullName evidence="2">DUF4405 domain-containing protein</fullName>
    </submittedName>
</protein>
<dbReference type="RefSeq" id="WP_190289313.1">
    <property type="nucleotide sequence ID" value="NZ_JABFCZ010000001.1"/>
</dbReference>
<proteinExistence type="predicted"/>
<dbReference type="EMBL" id="JABFCZ010000001">
    <property type="protein sequence ID" value="MBD1544633.1"/>
    <property type="molecule type" value="Genomic_DNA"/>
</dbReference>
<feature type="transmembrane region" description="Helical" evidence="1">
    <location>
        <begin position="68"/>
        <end position="87"/>
    </location>
</feature>
<name>A0A926NWT1_9HYPH</name>
<keyword evidence="1" id="KW-1133">Transmembrane helix</keyword>
<feature type="transmembrane region" description="Helical" evidence="1">
    <location>
        <begin position="39"/>
        <end position="56"/>
    </location>
</feature>
<evidence type="ECO:0000313" key="2">
    <source>
        <dbReference type="EMBL" id="MBD1544633.1"/>
    </source>
</evidence>
<evidence type="ECO:0000256" key="1">
    <source>
        <dbReference type="SAM" id="Phobius"/>
    </source>
</evidence>
<keyword evidence="1" id="KW-0472">Membrane</keyword>
<keyword evidence="1" id="KW-0812">Transmembrane</keyword>
<feature type="transmembrane region" description="Helical" evidence="1">
    <location>
        <begin position="99"/>
        <end position="118"/>
    </location>
</feature>
<reference evidence="2" key="1">
    <citation type="submission" date="2020-05" db="EMBL/GenBank/DDBJ databases">
        <title>Identification of trans-AT polyketide cluster in two marine bacteria, producers of a novel glutaramide-containing polyketide sesbanimide D and analogs.</title>
        <authorList>
            <person name="Kacar D."/>
            <person name="Rodriguez P."/>
            <person name="Canedo L."/>
            <person name="Gonzalez E."/>
            <person name="Galan B."/>
            <person name="De La Calle F."/>
            <person name="Garcia J.L."/>
        </authorList>
    </citation>
    <scope>NUCLEOTIDE SEQUENCE</scope>
    <source>
        <strain evidence="2">PHM038</strain>
    </source>
</reference>
<organism evidence="2 3">
    <name type="scientific">Roseibium aggregatum</name>
    <dbReference type="NCBI Taxonomy" id="187304"/>
    <lineage>
        <taxon>Bacteria</taxon>
        <taxon>Pseudomonadati</taxon>
        <taxon>Pseudomonadota</taxon>
        <taxon>Alphaproteobacteria</taxon>
        <taxon>Hyphomicrobiales</taxon>
        <taxon>Stappiaceae</taxon>
        <taxon>Roseibium</taxon>
    </lineage>
</organism>
<gene>
    <name evidence="2" type="ORF">HK439_00015</name>
</gene>
<sequence length="166" mass="17781">MPAIVSRYATPLITGLFLVSLISGIALFFHLGGATFRGMHEWLSLVLIVPFLAHIWKNWRPFLNYFKRWPMAIALALSVIASVPFAIPSSDGGTGGNPMVAVAGAVQNASVTAVAALYNKTPEDMMDALKSQGLIVTSPDQTLLEVANASDKSGRDIISALARVKR</sequence>
<accession>A0A926NWT1</accession>
<comment type="caution">
    <text evidence="2">The sequence shown here is derived from an EMBL/GenBank/DDBJ whole genome shotgun (WGS) entry which is preliminary data.</text>
</comment>
<feature type="transmembrane region" description="Helical" evidence="1">
    <location>
        <begin position="12"/>
        <end position="33"/>
    </location>
</feature>
<dbReference type="AlphaFoldDB" id="A0A926NWT1"/>
<evidence type="ECO:0000313" key="3">
    <source>
        <dbReference type="Proteomes" id="UP000598467"/>
    </source>
</evidence>